<dbReference type="InterPro" id="IPR005279">
    <property type="entry name" value="Dipep/tripep_permease"/>
</dbReference>
<evidence type="ECO:0000256" key="7">
    <source>
        <dbReference type="ARBA" id="ARBA00023136"/>
    </source>
</evidence>
<evidence type="ECO:0000256" key="4">
    <source>
        <dbReference type="ARBA" id="ARBA00022692"/>
    </source>
</evidence>
<dbReference type="InterPro" id="IPR020846">
    <property type="entry name" value="MFS_dom"/>
</dbReference>
<feature type="transmembrane region" description="Helical" evidence="8">
    <location>
        <begin position="93"/>
        <end position="109"/>
    </location>
</feature>
<keyword evidence="7 8" id="KW-0472">Membrane</keyword>
<name>A0A4Q2UR00_9BACT</name>
<feature type="transmembrane region" description="Helical" evidence="8">
    <location>
        <begin position="340"/>
        <end position="360"/>
    </location>
</feature>
<organism evidence="10 11">
    <name type="scientific">Spirosoma sordidisoli</name>
    <dbReference type="NCBI Taxonomy" id="2502893"/>
    <lineage>
        <taxon>Bacteria</taxon>
        <taxon>Pseudomonadati</taxon>
        <taxon>Bacteroidota</taxon>
        <taxon>Cytophagia</taxon>
        <taxon>Cytophagales</taxon>
        <taxon>Cytophagaceae</taxon>
        <taxon>Spirosoma</taxon>
    </lineage>
</organism>
<feature type="transmembrane region" description="Helical" evidence="8">
    <location>
        <begin position="372"/>
        <end position="394"/>
    </location>
</feature>
<dbReference type="PANTHER" id="PTHR23517:SF15">
    <property type="entry name" value="PROTON-DEPENDENT OLIGOPEPTIDE FAMILY TRANSPORT PROTEIN"/>
    <property type="match status" value="1"/>
</dbReference>
<evidence type="ECO:0000256" key="3">
    <source>
        <dbReference type="ARBA" id="ARBA00022475"/>
    </source>
</evidence>
<dbReference type="InterPro" id="IPR000109">
    <property type="entry name" value="POT_fam"/>
</dbReference>
<keyword evidence="2" id="KW-0813">Transport</keyword>
<evidence type="ECO:0000313" key="11">
    <source>
        <dbReference type="Proteomes" id="UP000290407"/>
    </source>
</evidence>
<dbReference type="PANTHER" id="PTHR23517">
    <property type="entry name" value="RESISTANCE PROTEIN MDTM, PUTATIVE-RELATED-RELATED"/>
    <property type="match status" value="1"/>
</dbReference>
<feature type="transmembrane region" description="Helical" evidence="8">
    <location>
        <begin position="471"/>
        <end position="489"/>
    </location>
</feature>
<dbReference type="SUPFAM" id="SSF103473">
    <property type="entry name" value="MFS general substrate transporter"/>
    <property type="match status" value="1"/>
</dbReference>
<comment type="subcellular location">
    <subcellularLocation>
        <location evidence="1">Cell membrane</location>
        <topology evidence="1">Multi-pass membrane protein</topology>
    </subcellularLocation>
</comment>
<evidence type="ECO:0000256" key="5">
    <source>
        <dbReference type="ARBA" id="ARBA00022856"/>
    </source>
</evidence>
<keyword evidence="5" id="KW-0571">Peptide transport</keyword>
<evidence type="ECO:0000256" key="1">
    <source>
        <dbReference type="ARBA" id="ARBA00004651"/>
    </source>
</evidence>
<feature type="transmembrane region" description="Helical" evidence="8">
    <location>
        <begin position="438"/>
        <end position="459"/>
    </location>
</feature>
<keyword evidence="3" id="KW-1003">Cell membrane</keyword>
<feature type="domain" description="Major facilitator superfamily (MFS) profile" evidence="9">
    <location>
        <begin position="23"/>
        <end position="494"/>
    </location>
</feature>
<feature type="transmembrane region" description="Helical" evidence="8">
    <location>
        <begin position="261"/>
        <end position="279"/>
    </location>
</feature>
<protein>
    <submittedName>
        <fullName evidence="10">MFS transporter</fullName>
    </submittedName>
</protein>
<keyword evidence="4 8" id="KW-0812">Transmembrane</keyword>
<evidence type="ECO:0000313" key="10">
    <source>
        <dbReference type="EMBL" id="RYC71876.1"/>
    </source>
</evidence>
<dbReference type="NCBIfam" id="TIGR00924">
    <property type="entry name" value="yjdL_sub1_fam"/>
    <property type="match status" value="1"/>
</dbReference>
<accession>A0A4Q2UR00</accession>
<comment type="caution">
    <text evidence="10">The sequence shown here is derived from an EMBL/GenBank/DDBJ whole genome shotgun (WGS) entry which is preliminary data.</text>
</comment>
<feature type="transmembrane region" description="Helical" evidence="8">
    <location>
        <begin position="180"/>
        <end position="201"/>
    </location>
</feature>
<dbReference type="Pfam" id="PF00854">
    <property type="entry name" value="PTR2"/>
    <property type="match status" value="1"/>
</dbReference>
<feature type="transmembrane region" description="Helical" evidence="8">
    <location>
        <begin position="291"/>
        <end position="307"/>
    </location>
</feature>
<evidence type="ECO:0000256" key="8">
    <source>
        <dbReference type="SAM" id="Phobius"/>
    </source>
</evidence>
<evidence type="ECO:0000259" key="9">
    <source>
        <dbReference type="PROSITE" id="PS50850"/>
    </source>
</evidence>
<evidence type="ECO:0000256" key="6">
    <source>
        <dbReference type="ARBA" id="ARBA00022989"/>
    </source>
</evidence>
<sequence>MEAVSNKTAGQATLFGHPMGLFVLFFTEMWERFSYYGMRAILLLFLIDNVRGGMGLSEPEGAAIYGIYTASVYLLSLPGGWIADNLLGQRKSIWYGGIIIMLGHIILAVPAGPGLFYAGLCTVAIGTGLLKPNISSIVGELYPEGGARKDAAFSIFYMGINTGSLLGISIVGYLGEKVGWHYGFGAAAIAMFLGVITYRTFGQRYLGDRGQYVAKEPTEAGQSSSGNRSMLIFVAVLVALLAGLQLTGVLDLTTAQGLAKAMGTIISLIALGYFTYILVAGGLDATEKKRVVVLFAFFLAAAMYWAGNEQQGSSLQIFASRYTDLNLFGWQMPSSWFQNLNPAFILIFSPVLAGLWVFLANRKIDFSVPAKFATSLILLGLAYVVMIVAAKLALTGVRTSPLYLTSTYLFFTLGELFLSPVGLSAFSKLSPKRYTSQLMGIWFVGSSLGNLIAGLFAGGFDEENVSQMPELFQSVALFTLGGGVVMFLFSRVLKKWMGGIE</sequence>
<keyword evidence="11" id="KW-1185">Reference proteome</keyword>
<dbReference type="RefSeq" id="WP_077920804.1">
    <property type="nucleotide sequence ID" value="NZ_SBLB01000001.1"/>
</dbReference>
<dbReference type="PROSITE" id="PS50850">
    <property type="entry name" value="MFS"/>
    <property type="match status" value="1"/>
</dbReference>
<keyword evidence="6 8" id="KW-1133">Transmembrane helix</keyword>
<feature type="transmembrane region" description="Helical" evidence="8">
    <location>
        <begin position="62"/>
        <end position="81"/>
    </location>
</feature>
<proteinExistence type="predicted"/>
<dbReference type="InterPro" id="IPR050171">
    <property type="entry name" value="MFS_Transporters"/>
</dbReference>
<gene>
    <name evidence="10" type="ORF">EQG79_07035</name>
</gene>
<dbReference type="AlphaFoldDB" id="A0A4Q2UR00"/>
<dbReference type="GO" id="GO:0005886">
    <property type="term" value="C:plasma membrane"/>
    <property type="evidence" value="ECO:0007669"/>
    <property type="project" value="UniProtKB-SubCell"/>
</dbReference>
<dbReference type="GO" id="GO:1904680">
    <property type="term" value="F:peptide transmembrane transporter activity"/>
    <property type="evidence" value="ECO:0007669"/>
    <property type="project" value="InterPro"/>
</dbReference>
<keyword evidence="5" id="KW-0653">Protein transport</keyword>
<dbReference type="CDD" id="cd17346">
    <property type="entry name" value="MFS_DtpA_like"/>
    <property type="match status" value="1"/>
</dbReference>
<dbReference type="Proteomes" id="UP000290407">
    <property type="component" value="Unassembled WGS sequence"/>
</dbReference>
<dbReference type="GO" id="GO:0015833">
    <property type="term" value="P:peptide transport"/>
    <property type="evidence" value="ECO:0007669"/>
    <property type="project" value="UniProtKB-KW"/>
</dbReference>
<evidence type="ECO:0000256" key="2">
    <source>
        <dbReference type="ARBA" id="ARBA00022448"/>
    </source>
</evidence>
<dbReference type="Gene3D" id="1.20.1250.20">
    <property type="entry name" value="MFS general substrate transporter like domains"/>
    <property type="match status" value="1"/>
</dbReference>
<reference evidence="10 11" key="1">
    <citation type="submission" date="2019-01" db="EMBL/GenBank/DDBJ databases">
        <title>Spirosoma flava sp. nov., a propanil-degrading bacterium isolated from herbicide-contaminated soil.</title>
        <authorList>
            <person name="Zhang L."/>
            <person name="Jiang J.-D."/>
        </authorList>
    </citation>
    <scope>NUCLEOTIDE SEQUENCE [LARGE SCALE GENOMIC DNA]</scope>
    <source>
        <strain evidence="10 11">TY50</strain>
    </source>
</reference>
<feature type="transmembrane region" description="Helical" evidence="8">
    <location>
        <begin position="406"/>
        <end position="426"/>
    </location>
</feature>
<dbReference type="InterPro" id="IPR036259">
    <property type="entry name" value="MFS_trans_sf"/>
</dbReference>
<feature type="transmembrane region" description="Helical" evidence="8">
    <location>
        <begin position="155"/>
        <end position="174"/>
    </location>
</feature>
<dbReference type="EMBL" id="SBLB01000001">
    <property type="protein sequence ID" value="RYC71876.1"/>
    <property type="molecule type" value="Genomic_DNA"/>
</dbReference>
<feature type="transmembrane region" description="Helical" evidence="8">
    <location>
        <begin position="230"/>
        <end position="249"/>
    </location>
</feature>
<feature type="transmembrane region" description="Helical" evidence="8">
    <location>
        <begin position="33"/>
        <end position="50"/>
    </location>
</feature>